<protein>
    <submittedName>
        <fullName evidence="1">9586_t:CDS:1</fullName>
    </submittedName>
</protein>
<accession>A0ACA9P5T6</accession>
<sequence>GAGRLYRGRPGARALRRPGRSVAHRVQAVPMSYGDPKGRLTSLGVTD</sequence>
<evidence type="ECO:0000313" key="2">
    <source>
        <dbReference type="Proteomes" id="UP000789525"/>
    </source>
</evidence>
<comment type="caution">
    <text evidence="1">The sequence shown here is derived from an EMBL/GenBank/DDBJ whole genome shotgun (WGS) entry which is preliminary data.</text>
</comment>
<dbReference type="EMBL" id="CAJVPT010029505">
    <property type="protein sequence ID" value="CAG8691080.1"/>
    <property type="molecule type" value="Genomic_DNA"/>
</dbReference>
<dbReference type="Proteomes" id="UP000789525">
    <property type="component" value="Unassembled WGS sequence"/>
</dbReference>
<feature type="non-terminal residue" evidence="1">
    <location>
        <position position="1"/>
    </location>
</feature>
<evidence type="ECO:0000313" key="1">
    <source>
        <dbReference type="EMBL" id="CAG8691080.1"/>
    </source>
</evidence>
<proteinExistence type="predicted"/>
<name>A0ACA9P5T6_9GLOM</name>
<keyword evidence="2" id="KW-1185">Reference proteome</keyword>
<reference evidence="1" key="1">
    <citation type="submission" date="2021-06" db="EMBL/GenBank/DDBJ databases">
        <authorList>
            <person name="Kallberg Y."/>
            <person name="Tangrot J."/>
            <person name="Rosling A."/>
        </authorList>
    </citation>
    <scope>NUCLEOTIDE SEQUENCE</scope>
    <source>
        <strain evidence="1">CL356</strain>
    </source>
</reference>
<gene>
    <name evidence="1" type="ORF">ACOLOM_LOCUS9834</name>
</gene>
<organism evidence="1 2">
    <name type="scientific">Acaulospora colombiana</name>
    <dbReference type="NCBI Taxonomy" id="27376"/>
    <lineage>
        <taxon>Eukaryota</taxon>
        <taxon>Fungi</taxon>
        <taxon>Fungi incertae sedis</taxon>
        <taxon>Mucoromycota</taxon>
        <taxon>Glomeromycotina</taxon>
        <taxon>Glomeromycetes</taxon>
        <taxon>Diversisporales</taxon>
        <taxon>Acaulosporaceae</taxon>
        <taxon>Acaulospora</taxon>
    </lineage>
</organism>